<dbReference type="EMBL" id="JAINUF010000012">
    <property type="protein sequence ID" value="KAJ8345965.1"/>
    <property type="molecule type" value="Genomic_DNA"/>
</dbReference>
<keyword evidence="2" id="KW-0391">Immunity</keyword>
<dbReference type="InterPro" id="IPR036179">
    <property type="entry name" value="Ig-like_dom_sf"/>
</dbReference>
<evidence type="ECO:0000256" key="6">
    <source>
        <dbReference type="ARBA" id="ARBA00023319"/>
    </source>
</evidence>
<keyword evidence="6" id="KW-0393">Immunoglobulin domain</keyword>
<evidence type="ECO:0000256" key="5">
    <source>
        <dbReference type="ARBA" id="ARBA00023170"/>
    </source>
</evidence>
<dbReference type="GO" id="GO:0002250">
    <property type="term" value="P:adaptive immune response"/>
    <property type="evidence" value="ECO:0007669"/>
    <property type="project" value="UniProtKB-KW"/>
</dbReference>
<dbReference type="OrthoDB" id="8908372at2759"/>
<dbReference type="PROSITE" id="PS50835">
    <property type="entry name" value="IG_LIKE"/>
    <property type="match status" value="1"/>
</dbReference>
<dbReference type="Pfam" id="PF07686">
    <property type="entry name" value="V-set"/>
    <property type="match status" value="1"/>
</dbReference>
<dbReference type="InterPro" id="IPR013106">
    <property type="entry name" value="Ig_V-set"/>
</dbReference>
<evidence type="ECO:0000256" key="1">
    <source>
        <dbReference type="ARBA" id="ARBA00022729"/>
    </source>
</evidence>
<reference evidence="10" key="1">
    <citation type="journal article" date="2023" name="Science">
        <title>Genome structures resolve the early diversification of teleost fishes.</title>
        <authorList>
            <person name="Parey E."/>
            <person name="Louis A."/>
            <person name="Montfort J."/>
            <person name="Bouchez O."/>
            <person name="Roques C."/>
            <person name="Iampietro C."/>
            <person name="Lluch J."/>
            <person name="Castinel A."/>
            <person name="Donnadieu C."/>
            <person name="Desvignes T."/>
            <person name="Floi Bucao C."/>
            <person name="Jouanno E."/>
            <person name="Wen M."/>
            <person name="Mejri S."/>
            <person name="Dirks R."/>
            <person name="Jansen H."/>
            <person name="Henkel C."/>
            <person name="Chen W.J."/>
            <person name="Zahm M."/>
            <person name="Cabau C."/>
            <person name="Klopp C."/>
            <person name="Thompson A.W."/>
            <person name="Robinson-Rechavi M."/>
            <person name="Braasch I."/>
            <person name="Lecointre G."/>
            <person name="Bobe J."/>
            <person name="Postlethwait J.H."/>
            <person name="Berthelot C."/>
            <person name="Roest Crollius H."/>
            <person name="Guiguen Y."/>
        </authorList>
    </citation>
    <scope>NUCLEOTIDE SEQUENCE</scope>
    <source>
        <strain evidence="10">WJC10195</strain>
    </source>
</reference>
<evidence type="ECO:0000256" key="2">
    <source>
        <dbReference type="ARBA" id="ARBA00022859"/>
    </source>
</evidence>
<dbReference type="Pfam" id="PF07654">
    <property type="entry name" value="C1-set"/>
    <property type="match status" value="1"/>
</dbReference>
<keyword evidence="1 8" id="KW-0732">Signal</keyword>
<feature type="chain" id="PRO_5040512289" description="Ig-like domain-containing protein" evidence="8">
    <location>
        <begin position="18"/>
        <end position="299"/>
    </location>
</feature>
<feature type="signal peptide" evidence="8">
    <location>
        <begin position="1"/>
        <end position="17"/>
    </location>
</feature>
<evidence type="ECO:0000313" key="11">
    <source>
        <dbReference type="Proteomes" id="UP001152622"/>
    </source>
</evidence>
<accession>A0A9Q1EVU4</accession>
<sequence length="299" mass="32148">MLGTLCTLITVLSCVSGVTVVTQKPPVLTVTKGDTATMDCNLGTVTNHHAYWYKQVPGGVPQFVLRLYRAPYSWVLQPLLSSHSNLLISQLDSVSGVTVVTQKPPVLTVSKGDTATMDCNLGTVTNSAARWYKQVPGSAPQFVLYFYHPNSSPTYGAGFSSSRFTSNHQSFCTAVYIICITVVFGQGTKLIVTDSSLAAPTLSLLPPSSEELKTDKATLVCLAQMPVWFADVSWTSNGSPVTGGVFTSAAEQKPDKTFGLSSFLTIKSSEWISDRVFNCKVSVGSKKSEKSLKKSDCSE</sequence>
<evidence type="ECO:0000256" key="8">
    <source>
        <dbReference type="SAM" id="SignalP"/>
    </source>
</evidence>
<dbReference type="SMART" id="SM00407">
    <property type="entry name" value="IGc1"/>
    <property type="match status" value="1"/>
</dbReference>
<evidence type="ECO:0000313" key="10">
    <source>
        <dbReference type="EMBL" id="KAJ8345965.1"/>
    </source>
</evidence>
<keyword evidence="5" id="KW-0675">Receptor</keyword>
<dbReference type="PANTHER" id="PTHR19343">
    <property type="entry name" value="T CELL RECEPTOR ALPHA VARIABLE 1-2"/>
    <property type="match status" value="1"/>
</dbReference>
<keyword evidence="4" id="KW-1015">Disulfide bond</keyword>
<dbReference type="Gene3D" id="2.60.40.10">
    <property type="entry name" value="Immunoglobulins"/>
    <property type="match status" value="3"/>
</dbReference>
<evidence type="ECO:0000259" key="9">
    <source>
        <dbReference type="PROSITE" id="PS50835"/>
    </source>
</evidence>
<dbReference type="AlphaFoldDB" id="A0A9Q1EVU4"/>
<comment type="caution">
    <text evidence="10">The sequence shown here is derived from an EMBL/GenBank/DDBJ whole genome shotgun (WGS) entry which is preliminary data.</text>
</comment>
<organism evidence="10 11">
    <name type="scientific">Synaphobranchus kaupii</name>
    <name type="common">Kaup's arrowtooth eel</name>
    <dbReference type="NCBI Taxonomy" id="118154"/>
    <lineage>
        <taxon>Eukaryota</taxon>
        <taxon>Metazoa</taxon>
        <taxon>Chordata</taxon>
        <taxon>Craniata</taxon>
        <taxon>Vertebrata</taxon>
        <taxon>Euteleostomi</taxon>
        <taxon>Actinopterygii</taxon>
        <taxon>Neopterygii</taxon>
        <taxon>Teleostei</taxon>
        <taxon>Anguilliformes</taxon>
        <taxon>Synaphobranchidae</taxon>
        <taxon>Synaphobranchus</taxon>
    </lineage>
</organism>
<dbReference type="InterPro" id="IPR051006">
    <property type="entry name" value="TCR_variable_domain"/>
</dbReference>
<dbReference type="InterPro" id="IPR013783">
    <property type="entry name" value="Ig-like_fold"/>
</dbReference>
<evidence type="ECO:0000256" key="3">
    <source>
        <dbReference type="ARBA" id="ARBA00023130"/>
    </source>
</evidence>
<proteinExistence type="predicted"/>
<dbReference type="PANTHER" id="PTHR19343:SF13">
    <property type="entry name" value="T CELL RECEPTOR ALPHA VARIABLE 21"/>
    <property type="match status" value="1"/>
</dbReference>
<dbReference type="GO" id="GO:0042101">
    <property type="term" value="C:T cell receptor complex"/>
    <property type="evidence" value="ECO:0007669"/>
    <property type="project" value="UniProtKB-KW"/>
</dbReference>
<protein>
    <recommendedName>
        <fullName evidence="9">Ig-like domain-containing protein</fullName>
    </recommendedName>
</protein>
<dbReference type="FunFam" id="2.60.40.10:FF:000283">
    <property type="entry name" value="Immunoglobulin kappa constant"/>
    <property type="match status" value="1"/>
</dbReference>
<dbReference type="SUPFAM" id="SSF48726">
    <property type="entry name" value="Immunoglobulin"/>
    <property type="match status" value="3"/>
</dbReference>
<evidence type="ECO:0000256" key="7">
    <source>
        <dbReference type="ARBA" id="ARBA00043266"/>
    </source>
</evidence>
<dbReference type="InterPro" id="IPR007110">
    <property type="entry name" value="Ig-like_dom"/>
</dbReference>
<dbReference type="InterPro" id="IPR003597">
    <property type="entry name" value="Ig_C1-set"/>
</dbReference>
<gene>
    <name evidence="10" type="ORF">SKAU_G00301580</name>
</gene>
<feature type="domain" description="Ig-like" evidence="9">
    <location>
        <begin position="200"/>
        <end position="293"/>
    </location>
</feature>
<keyword evidence="3" id="KW-1064">Adaptive immunity</keyword>
<keyword evidence="7" id="KW-1279">T cell receptor</keyword>
<dbReference type="GO" id="GO:0042605">
    <property type="term" value="F:peptide antigen binding"/>
    <property type="evidence" value="ECO:0007669"/>
    <property type="project" value="TreeGrafter"/>
</dbReference>
<evidence type="ECO:0000256" key="4">
    <source>
        <dbReference type="ARBA" id="ARBA00023157"/>
    </source>
</evidence>
<dbReference type="Proteomes" id="UP001152622">
    <property type="component" value="Chromosome 12"/>
</dbReference>
<keyword evidence="11" id="KW-1185">Reference proteome</keyword>
<name>A0A9Q1EVU4_SYNKA</name>